<keyword evidence="1" id="KW-0175">Coiled coil</keyword>
<dbReference type="InterPro" id="IPR015422">
    <property type="entry name" value="PyrdxlP-dep_Trfase_small"/>
</dbReference>
<dbReference type="InterPro" id="IPR015424">
    <property type="entry name" value="PyrdxlP-dep_Trfase"/>
</dbReference>
<accession>A0ABV1E1U2</accession>
<keyword evidence="3" id="KW-1185">Reference proteome</keyword>
<evidence type="ECO:0000313" key="3">
    <source>
        <dbReference type="Proteomes" id="UP001489509"/>
    </source>
</evidence>
<dbReference type="Proteomes" id="UP001489509">
    <property type="component" value="Unassembled WGS sequence"/>
</dbReference>
<dbReference type="Gene3D" id="3.40.640.10">
    <property type="entry name" value="Type I PLP-dependent aspartate aminotransferase-like (Major domain)"/>
    <property type="match status" value="1"/>
</dbReference>
<keyword evidence="2" id="KW-0808">Transferase</keyword>
<dbReference type="RefSeq" id="WP_349220268.1">
    <property type="nucleotide sequence ID" value="NZ_JBBMFD010000020.1"/>
</dbReference>
<protein>
    <submittedName>
        <fullName evidence="2">Aminotransferase class I/II-fold pyridoxal phosphate-dependent enzyme</fullName>
    </submittedName>
</protein>
<dbReference type="InterPro" id="IPR024551">
    <property type="entry name" value="AspAT_Ic"/>
</dbReference>
<reference evidence="2 3" key="1">
    <citation type="submission" date="2024-03" db="EMBL/GenBank/DDBJ databases">
        <title>Human intestinal bacterial collection.</title>
        <authorList>
            <person name="Pauvert C."/>
            <person name="Hitch T.C.A."/>
            <person name="Clavel T."/>
        </authorList>
    </citation>
    <scope>NUCLEOTIDE SEQUENCE [LARGE SCALE GENOMIC DNA]</scope>
    <source>
        <strain evidence="2 3">CLA-JM-H44</strain>
    </source>
</reference>
<dbReference type="CDD" id="cd00609">
    <property type="entry name" value="AAT_like"/>
    <property type="match status" value="1"/>
</dbReference>
<name>A0ABV1E1U2_9FIRM</name>
<comment type="caution">
    <text evidence="2">The sequence shown here is derived from an EMBL/GenBank/DDBJ whole genome shotgun (WGS) entry which is preliminary data.</text>
</comment>
<sequence length="425" mass="47471">MMALSQMSREQLEQEKAQLEKRYHAFQSRGLKLDMSRGKPGNDQLDLSNGMLEVLTADDYKAENGLDCRNYGNSDGLPEMRKIFADLLEIDPDEVIVGGNSSLTMMFDNIASNMTHGVRDGKPWGRQGEVKFLCPVPGYDRHFAICEYFHIKMINVPLHSDGPDMDMVERLVSSDPLIKGIWCVPKYSNPDGVVYSDETVRRFAHLKPAADDFRIYWDNAYMIHHLGEEPAKILNLLTECEKAGNPNMPLIFTSFSKVSFSGAAVAAMAASKSNIDYIKKRLTVQAIGPDKLNQLRHVRFFKDANGVRAHMKKHAAILRPKFAAVLDKLDEELTPYSVATWEKPTGGYFVSVNVAEGTAKRVVQLCKEAGVVLTGAGATYPYGKDPLDRNIRLAPTYPPLEEVKEAIELFCICTKLAAVEKMLES</sequence>
<organism evidence="2 3">
    <name type="scientific">Solibaculum intestinale</name>
    <dbReference type="NCBI Taxonomy" id="3133165"/>
    <lineage>
        <taxon>Bacteria</taxon>
        <taxon>Bacillati</taxon>
        <taxon>Bacillota</taxon>
        <taxon>Clostridia</taxon>
        <taxon>Eubacteriales</taxon>
        <taxon>Oscillospiraceae</taxon>
        <taxon>Solibaculum</taxon>
    </lineage>
</organism>
<dbReference type="PANTHER" id="PTHR43799">
    <property type="entry name" value="AMINOTRANSFERASE, PUTATIVE-RELATED"/>
    <property type="match status" value="1"/>
</dbReference>
<feature type="coiled-coil region" evidence="1">
    <location>
        <begin position="2"/>
        <end position="29"/>
    </location>
</feature>
<proteinExistence type="predicted"/>
<gene>
    <name evidence="2" type="ORF">WMO26_10605</name>
</gene>
<dbReference type="GO" id="GO:0008483">
    <property type="term" value="F:transaminase activity"/>
    <property type="evidence" value="ECO:0007669"/>
    <property type="project" value="UniProtKB-KW"/>
</dbReference>
<dbReference type="InterPro" id="IPR015421">
    <property type="entry name" value="PyrdxlP-dep_Trfase_major"/>
</dbReference>
<dbReference type="EMBL" id="JBBMFD010000020">
    <property type="protein sequence ID" value="MEQ2441276.1"/>
    <property type="molecule type" value="Genomic_DNA"/>
</dbReference>
<dbReference type="Gene3D" id="3.90.1150.10">
    <property type="entry name" value="Aspartate Aminotransferase, domain 1"/>
    <property type="match status" value="1"/>
</dbReference>
<evidence type="ECO:0000313" key="2">
    <source>
        <dbReference type="EMBL" id="MEQ2441276.1"/>
    </source>
</evidence>
<evidence type="ECO:0000256" key="1">
    <source>
        <dbReference type="SAM" id="Coils"/>
    </source>
</evidence>
<dbReference type="Pfam" id="PF12897">
    <property type="entry name" value="Asp_aminotransf"/>
    <property type="match status" value="1"/>
</dbReference>
<keyword evidence="2" id="KW-0032">Aminotransferase</keyword>
<dbReference type="SUPFAM" id="SSF53383">
    <property type="entry name" value="PLP-dependent transferases"/>
    <property type="match status" value="1"/>
</dbReference>
<dbReference type="PANTHER" id="PTHR43799:SF1">
    <property type="entry name" value="ASPARTATE AMINOTRANSFERASE"/>
    <property type="match status" value="1"/>
</dbReference>